<comment type="caution">
    <text evidence="3">The sequence shown here is derived from an EMBL/GenBank/DDBJ whole genome shotgun (WGS) entry which is preliminary data.</text>
</comment>
<evidence type="ECO:0000313" key="3">
    <source>
        <dbReference type="EMBL" id="CAH0377541.1"/>
    </source>
</evidence>
<accession>A0A8J2SUW6</accession>
<dbReference type="Gene3D" id="3.30.810.10">
    <property type="entry name" value="2-Layer Sandwich"/>
    <property type="match status" value="1"/>
</dbReference>
<feature type="domain" description="PIPK" evidence="2">
    <location>
        <begin position="5"/>
        <end position="340"/>
    </location>
</feature>
<keyword evidence="1" id="KW-0418">Kinase</keyword>
<dbReference type="InterPro" id="IPR027483">
    <property type="entry name" value="PInositol-4-P-4/5-kinase_C_sf"/>
</dbReference>
<dbReference type="GO" id="GO:0046854">
    <property type="term" value="P:phosphatidylinositol phosphate biosynthetic process"/>
    <property type="evidence" value="ECO:0007669"/>
    <property type="project" value="TreeGrafter"/>
</dbReference>
<dbReference type="GO" id="GO:0016308">
    <property type="term" value="F:1-phosphatidylinositol-4-phosphate 5-kinase activity"/>
    <property type="evidence" value="ECO:0007669"/>
    <property type="project" value="TreeGrafter"/>
</dbReference>
<dbReference type="Pfam" id="PF01504">
    <property type="entry name" value="PIP5K"/>
    <property type="match status" value="2"/>
</dbReference>
<reference evidence="3" key="1">
    <citation type="submission" date="2021-11" db="EMBL/GenBank/DDBJ databases">
        <authorList>
            <consortium name="Genoscope - CEA"/>
            <person name="William W."/>
        </authorList>
    </citation>
    <scope>NUCLEOTIDE SEQUENCE</scope>
</reference>
<dbReference type="Gene3D" id="3.30.800.10">
    <property type="entry name" value="Phosphatidylinositol Phosphate Kinase II Beta"/>
    <property type="match status" value="1"/>
</dbReference>
<dbReference type="InterPro" id="IPR002498">
    <property type="entry name" value="PInositol-4-P-4/5-kinase_core"/>
</dbReference>
<name>A0A8J2SUW6_9STRA</name>
<dbReference type="PANTHER" id="PTHR23086">
    <property type="entry name" value="PHOSPHATIDYLINOSITOL-4-PHOSPHATE 5-KINASE"/>
    <property type="match status" value="1"/>
</dbReference>
<dbReference type="GO" id="GO:0005886">
    <property type="term" value="C:plasma membrane"/>
    <property type="evidence" value="ECO:0007669"/>
    <property type="project" value="TreeGrafter"/>
</dbReference>
<dbReference type="InterPro" id="IPR027484">
    <property type="entry name" value="PInositol-4-P-5-kinase_N"/>
</dbReference>
<dbReference type="OrthoDB" id="20783at2759"/>
<keyword evidence="1" id="KW-0547">Nucleotide-binding</keyword>
<evidence type="ECO:0000313" key="4">
    <source>
        <dbReference type="Proteomes" id="UP000789595"/>
    </source>
</evidence>
<sequence>MHVTLARALYQAALSLVGLHLARRNAQHANEGLSPAHPRYNDAAALLGGGLAHAAKSRTVSRRWRDFVVEERCGDAFGELRKRWHCGRELARLGRRDPCQALEVLGGGGSKGAANRGLCFFVTRCGQYIIKQESSATLRTLDNVAKTYAARASVQGSLLPRLVGAYTVRSNTTTTHWLVMANTFAGAPKIKAVYDVKGSTAGRRTRPKKGTLKDLDARDDAAQLRCYGSGEVVEALSGDTRVLEQLRLLDYSLLVGVCEPGLFGGWRAARYKKRDRGTRMLVCRDRGFLVVGLIDVLQPWTWAKVAEYYCRGALRGWRRISAVPPVFYRRRFLAFVSRLLDT</sequence>
<dbReference type="InterPro" id="IPR023610">
    <property type="entry name" value="PInositol-4/5-P-5/4-kinase"/>
</dbReference>
<dbReference type="SUPFAM" id="SSF56104">
    <property type="entry name" value="SAICAR synthase-like"/>
    <property type="match status" value="1"/>
</dbReference>
<evidence type="ECO:0000256" key="1">
    <source>
        <dbReference type="PROSITE-ProRule" id="PRU00781"/>
    </source>
</evidence>
<organism evidence="3 4">
    <name type="scientific">Pelagomonas calceolata</name>
    <dbReference type="NCBI Taxonomy" id="35677"/>
    <lineage>
        <taxon>Eukaryota</taxon>
        <taxon>Sar</taxon>
        <taxon>Stramenopiles</taxon>
        <taxon>Ochrophyta</taxon>
        <taxon>Pelagophyceae</taxon>
        <taxon>Pelagomonadales</taxon>
        <taxon>Pelagomonadaceae</taxon>
        <taxon>Pelagomonas</taxon>
    </lineage>
</organism>
<protein>
    <recommendedName>
        <fullName evidence="2">PIPK domain-containing protein</fullName>
    </recommendedName>
</protein>
<dbReference type="PROSITE" id="PS51455">
    <property type="entry name" value="PIPK"/>
    <property type="match status" value="1"/>
</dbReference>
<keyword evidence="1" id="KW-0808">Transferase</keyword>
<dbReference type="GO" id="GO:0005524">
    <property type="term" value="F:ATP binding"/>
    <property type="evidence" value="ECO:0007669"/>
    <property type="project" value="UniProtKB-UniRule"/>
</dbReference>
<evidence type="ECO:0000259" key="2">
    <source>
        <dbReference type="PROSITE" id="PS51455"/>
    </source>
</evidence>
<dbReference type="CDD" id="cd00139">
    <property type="entry name" value="PIPKc"/>
    <property type="match status" value="1"/>
</dbReference>
<dbReference type="EMBL" id="CAKKNE010000005">
    <property type="protein sequence ID" value="CAH0377541.1"/>
    <property type="molecule type" value="Genomic_DNA"/>
</dbReference>
<keyword evidence="4" id="KW-1185">Reference proteome</keyword>
<proteinExistence type="predicted"/>
<gene>
    <name evidence="3" type="ORF">PECAL_5P20770</name>
</gene>
<keyword evidence="1" id="KW-0067">ATP-binding</keyword>
<dbReference type="SMART" id="SM00330">
    <property type="entry name" value="PIPKc"/>
    <property type="match status" value="1"/>
</dbReference>
<dbReference type="PANTHER" id="PTHR23086:SF8">
    <property type="entry name" value="PHOSPHATIDYLINOSITOL 5-PHOSPHATE 4-KINASE, ISOFORM A"/>
    <property type="match status" value="1"/>
</dbReference>
<dbReference type="Proteomes" id="UP000789595">
    <property type="component" value="Unassembled WGS sequence"/>
</dbReference>
<dbReference type="AlphaFoldDB" id="A0A8J2SUW6"/>